<sequence length="285" mass="31395">MATSPPCSESNTQGTIHAGQPKGTEELIHGLNTYVIGNRTTPRATIVVYSDIFGLSLPNNKLIADAYAASGEYLVYLPDFFKGDPVALKIADVLLPVDAAKQSTFAKYTGILANIPSFVMWKTRHGQVETERVCMEFLGELRKAIPKERKIGMVGFCWGGKYAVRAGLKEHMIDVGDEKKPLVDAVVALHPSNLVIPDDVENLVVPVSFGWGVEDFAVKFEQKGKVEECHAQVLKAGGKFPEIEHKAYKPGRHGFAVRGNLDDPQERKCLEDSEAQALAWMNKWL</sequence>
<feature type="compositionally biased region" description="Polar residues" evidence="1">
    <location>
        <begin position="1"/>
        <end position="15"/>
    </location>
</feature>
<evidence type="ECO:0000313" key="4">
    <source>
        <dbReference type="Proteomes" id="UP000800038"/>
    </source>
</evidence>
<dbReference type="SUPFAM" id="SSF53474">
    <property type="entry name" value="alpha/beta-Hydrolases"/>
    <property type="match status" value="1"/>
</dbReference>
<gene>
    <name evidence="3" type="ORF">EJ02DRAFT_453785</name>
</gene>
<name>A0A6A5SX10_9PLEO</name>
<dbReference type="OrthoDB" id="17560at2759"/>
<proteinExistence type="predicted"/>
<evidence type="ECO:0000313" key="3">
    <source>
        <dbReference type="EMBL" id="KAF1943076.1"/>
    </source>
</evidence>
<keyword evidence="4" id="KW-1185">Reference proteome</keyword>
<dbReference type="Pfam" id="PF01738">
    <property type="entry name" value="DLH"/>
    <property type="match status" value="1"/>
</dbReference>
<organism evidence="3 4">
    <name type="scientific">Clathrospora elynae</name>
    <dbReference type="NCBI Taxonomy" id="706981"/>
    <lineage>
        <taxon>Eukaryota</taxon>
        <taxon>Fungi</taxon>
        <taxon>Dikarya</taxon>
        <taxon>Ascomycota</taxon>
        <taxon>Pezizomycotina</taxon>
        <taxon>Dothideomycetes</taxon>
        <taxon>Pleosporomycetidae</taxon>
        <taxon>Pleosporales</taxon>
        <taxon>Diademaceae</taxon>
        <taxon>Clathrospora</taxon>
    </lineage>
</organism>
<dbReference type="PANTHER" id="PTHR17630:SF87">
    <property type="entry name" value="DIENELACTONE HYDROLASE DOMAIN-CONTAINING PROTEIN"/>
    <property type="match status" value="1"/>
</dbReference>
<feature type="domain" description="Dienelactone hydrolase" evidence="2">
    <location>
        <begin position="32"/>
        <end position="283"/>
    </location>
</feature>
<dbReference type="PANTHER" id="PTHR17630">
    <property type="entry name" value="DIENELACTONE HYDROLASE"/>
    <property type="match status" value="1"/>
</dbReference>
<evidence type="ECO:0000259" key="2">
    <source>
        <dbReference type="Pfam" id="PF01738"/>
    </source>
</evidence>
<dbReference type="Proteomes" id="UP000800038">
    <property type="component" value="Unassembled WGS sequence"/>
</dbReference>
<accession>A0A6A5SX10</accession>
<dbReference type="InterPro" id="IPR029058">
    <property type="entry name" value="AB_hydrolase_fold"/>
</dbReference>
<dbReference type="GO" id="GO:0016787">
    <property type="term" value="F:hydrolase activity"/>
    <property type="evidence" value="ECO:0007669"/>
    <property type="project" value="InterPro"/>
</dbReference>
<reference evidence="3" key="1">
    <citation type="journal article" date="2020" name="Stud. Mycol.">
        <title>101 Dothideomycetes genomes: a test case for predicting lifestyles and emergence of pathogens.</title>
        <authorList>
            <person name="Haridas S."/>
            <person name="Albert R."/>
            <person name="Binder M."/>
            <person name="Bloem J."/>
            <person name="Labutti K."/>
            <person name="Salamov A."/>
            <person name="Andreopoulos B."/>
            <person name="Baker S."/>
            <person name="Barry K."/>
            <person name="Bills G."/>
            <person name="Bluhm B."/>
            <person name="Cannon C."/>
            <person name="Castanera R."/>
            <person name="Culley D."/>
            <person name="Daum C."/>
            <person name="Ezra D."/>
            <person name="Gonzalez J."/>
            <person name="Henrissat B."/>
            <person name="Kuo A."/>
            <person name="Liang C."/>
            <person name="Lipzen A."/>
            <person name="Lutzoni F."/>
            <person name="Magnuson J."/>
            <person name="Mondo S."/>
            <person name="Nolan M."/>
            <person name="Ohm R."/>
            <person name="Pangilinan J."/>
            <person name="Park H.-J."/>
            <person name="Ramirez L."/>
            <person name="Alfaro M."/>
            <person name="Sun H."/>
            <person name="Tritt A."/>
            <person name="Yoshinaga Y."/>
            <person name="Zwiers L.-H."/>
            <person name="Turgeon B."/>
            <person name="Goodwin S."/>
            <person name="Spatafora J."/>
            <person name="Crous P."/>
            <person name="Grigoriev I."/>
        </authorList>
    </citation>
    <scope>NUCLEOTIDE SEQUENCE</scope>
    <source>
        <strain evidence="3">CBS 161.51</strain>
    </source>
</reference>
<dbReference type="InterPro" id="IPR002925">
    <property type="entry name" value="Dienelactn_hydro"/>
</dbReference>
<dbReference type="Gene3D" id="3.40.50.1820">
    <property type="entry name" value="alpha/beta hydrolase"/>
    <property type="match status" value="1"/>
</dbReference>
<dbReference type="AlphaFoldDB" id="A0A6A5SX10"/>
<dbReference type="EMBL" id="ML976029">
    <property type="protein sequence ID" value="KAF1943076.1"/>
    <property type="molecule type" value="Genomic_DNA"/>
</dbReference>
<protein>
    <recommendedName>
        <fullName evidence="2">Dienelactone hydrolase domain-containing protein</fullName>
    </recommendedName>
</protein>
<evidence type="ECO:0000256" key="1">
    <source>
        <dbReference type="SAM" id="MobiDB-lite"/>
    </source>
</evidence>
<feature type="region of interest" description="Disordered" evidence="1">
    <location>
        <begin position="1"/>
        <end position="21"/>
    </location>
</feature>